<reference evidence="3 4" key="1">
    <citation type="submission" date="2020-07" db="EMBL/GenBank/DDBJ databases">
        <title>Trichoderma asperellum IC-1 whole genome shotgun sequence.</title>
        <authorList>
            <person name="Kanamasa S."/>
            <person name="Takahashi H."/>
        </authorList>
    </citation>
    <scope>NUCLEOTIDE SEQUENCE [LARGE SCALE GENOMIC DNA]</scope>
    <source>
        <strain evidence="3 4">IC-1</strain>
    </source>
</reference>
<dbReference type="GO" id="GO:0009277">
    <property type="term" value="C:fungal-type cell wall"/>
    <property type="evidence" value="ECO:0007669"/>
    <property type="project" value="TreeGrafter"/>
</dbReference>
<sequence length="429" mass="43629">MYKAVALTSIAALAGQSMALNAHRHQHQMDKKALVVDWTTVIETVYVTVDPGASTPAAPAAPAATSSAGGFAAQDVPNPTGNAAAAAASSSSSVVVASSPAAPAAQSTTLVTSVRPSVAAVVSSSIAPAVPSSAPVSSAPAPPATSEKPTPTPSPSSSSAPAPPPSSTSQAAPSATPTKAASSAPVSGSHFGRGMAYNDGVLANAYGALSGKMGWAYNWGFYPSGIDSQYSYIPTLWSTDPSHSNGFAEQVETLLSSGSKAIFSFNEPDIASQANMSPGEAASAHQQWLNKYSGRALIGAPSVSNSQSANQGADWLKQFVEACDGNCKFDFCNMHWYSPASAIDTFFSQIDAVSSACGGKPVMITEFQPSGTVQEIQSFLEEALPKLDSNPTVMGYSYFMVANDGSADGKNLMGSLTAASNIGLTYATA</sequence>
<name>A0A6V8QPS3_TRIAP</name>
<dbReference type="InterPro" id="IPR017853">
    <property type="entry name" value="GH"/>
</dbReference>
<organism evidence="3 4">
    <name type="scientific">Trichoderma asperellum</name>
    <name type="common">Filamentous fungus</name>
    <dbReference type="NCBI Taxonomy" id="101201"/>
    <lineage>
        <taxon>Eukaryota</taxon>
        <taxon>Fungi</taxon>
        <taxon>Dikarya</taxon>
        <taxon>Ascomycota</taxon>
        <taxon>Pezizomycotina</taxon>
        <taxon>Sordariomycetes</taxon>
        <taxon>Hypocreomycetidae</taxon>
        <taxon>Hypocreales</taxon>
        <taxon>Hypocreaceae</taxon>
        <taxon>Trichoderma</taxon>
    </lineage>
</organism>
<dbReference type="EMBL" id="BLZH01000003">
    <property type="protein sequence ID" value="GFP54162.1"/>
    <property type="molecule type" value="Genomic_DNA"/>
</dbReference>
<dbReference type="GO" id="GO:0071966">
    <property type="term" value="P:fungal-type cell wall polysaccharide metabolic process"/>
    <property type="evidence" value="ECO:0007669"/>
    <property type="project" value="TreeGrafter"/>
</dbReference>
<proteinExistence type="predicted"/>
<gene>
    <name evidence="3" type="ORF">TASIC1_0003054000</name>
</gene>
<dbReference type="SUPFAM" id="SSF51445">
    <property type="entry name" value="(Trans)glycosidases"/>
    <property type="match status" value="1"/>
</dbReference>
<dbReference type="OrthoDB" id="43654at2759"/>
<dbReference type="PANTHER" id="PTHR34154:SF10">
    <property type="entry name" value="ASL1-LIKE GLYCOSYL HYDROLASE CATALYTIC DOMAIN-CONTAINING PROTEIN"/>
    <property type="match status" value="1"/>
</dbReference>
<accession>A0A6V8QPS3</accession>
<dbReference type="InterPro" id="IPR024655">
    <property type="entry name" value="Asl1_glyco_hydro_catalytic"/>
</dbReference>
<evidence type="ECO:0000313" key="4">
    <source>
        <dbReference type="Proteomes" id="UP000517252"/>
    </source>
</evidence>
<dbReference type="PANTHER" id="PTHR34154">
    <property type="entry name" value="ALKALI-SENSITIVE LINKAGE PROTEIN 1"/>
    <property type="match status" value="1"/>
</dbReference>
<dbReference type="Pfam" id="PF11790">
    <property type="entry name" value="Glyco_hydro_cc"/>
    <property type="match status" value="1"/>
</dbReference>
<feature type="region of interest" description="Disordered" evidence="1">
    <location>
        <begin position="129"/>
        <end position="186"/>
    </location>
</feature>
<feature type="compositionally biased region" description="Low complexity" evidence="1">
    <location>
        <begin position="167"/>
        <end position="186"/>
    </location>
</feature>
<evidence type="ECO:0000313" key="3">
    <source>
        <dbReference type="EMBL" id="GFP54162.1"/>
    </source>
</evidence>
<protein>
    <recommendedName>
        <fullName evidence="2">Asl1-like glycosyl hydrolase catalytic domain-containing protein</fullName>
    </recommendedName>
</protein>
<dbReference type="AlphaFoldDB" id="A0A6V8QPS3"/>
<dbReference type="Gene3D" id="3.20.20.80">
    <property type="entry name" value="Glycosidases"/>
    <property type="match status" value="1"/>
</dbReference>
<feature type="domain" description="Asl1-like glycosyl hydrolase catalytic" evidence="2">
    <location>
        <begin position="194"/>
        <end position="413"/>
    </location>
</feature>
<feature type="compositionally biased region" description="Low complexity" evidence="1">
    <location>
        <begin position="129"/>
        <end position="160"/>
    </location>
</feature>
<evidence type="ECO:0000256" key="1">
    <source>
        <dbReference type="SAM" id="MobiDB-lite"/>
    </source>
</evidence>
<dbReference type="Proteomes" id="UP000517252">
    <property type="component" value="Unassembled WGS sequence"/>
</dbReference>
<dbReference type="InterPro" id="IPR053183">
    <property type="entry name" value="ASL1"/>
</dbReference>
<comment type="caution">
    <text evidence="3">The sequence shown here is derived from an EMBL/GenBank/DDBJ whole genome shotgun (WGS) entry which is preliminary data.</text>
</comment>
<evidence type="ECO:0000259" key="2">
    <source>
        <dbReference type="Pfam" id="PF11790"/>
    </source>
</evidence>